<proteinExistence type="predicted"/>
<dbReference type="Pfam" id="PF06833">
    <property type="entry name" value="MdcE"/>
    <property type="match status" value="1"/>
</dbReference>
<gene>
    <name evidence="1" type="ORF">SAMN05443248_0399</name>
</gene>
<dbReference type="RefSeq" id="WP_079599797.1">
    <property type="nucleotide sequence ID" value="NZ_LT670817.1"/>
</dbReference>
<dbReference type="InterPro" id="IPR029045">
    <property type="entry name" value="ClpP/crotonase-like_dom_sf"/>
</dbReference>
<evidence type="ECO:0000313" key="1">
    <source>
        <dbReference type="EMBL" id="SHG13243.1"/>
    </source>
</evidence>
<dbReference type="AlphaFoldDB" id="A0A1M5HBC8"/>
<dbReference type="OrthoDB" id="5984377at2"/>
<dbReference type="Gene3D" id="3.90.226.10">
    <property type="entry name" value="2-enoyl-CoA Hydratase, Chain A, domain 1"/>
    <property type="match status" value="1"/>
</dbReference>
<reference evidence="1 2" key="1">
    <citation type="submission" date="2016-11" db="EMBL/GenBank/DDBJ databases">
        <authorList>
            <person name="Jaros S."/>
            <person name="Januszkiewicz K."/>
            <person name="Wedrychowicz H."/>
        </authorList>
    </citation>
    <scope>NUCLEOTIDE SEQUENCE [LARGE SCALE GENOMIC DNA]</scope>
    <source>
        <strain evidence="1 2">GAS138</strain>
    </source>
</reference>
<protein>
    <submittedName>
        <fullName evidence="1">Malonate decarboxylase gamma subunit</fullName>
    </submittedName>
</protein>
<accession>A0A1M5HBC8</accession>
<name>A0A1M5HBC8_9BRAD</name>
<organism evidence="1 2">
    <name type="scientific">Bradyrhizobium erythrophlei</name>
    <dbReference type="NCBI Taxonomy" id="1437360"/>
    <lineage>
        <taxon>Bacteria</taxon>
        <taxon>Pseudomonadati</taxon>
        <taxon>Pseudomonadota</taxon>
        <taxon>Alphaproteobacteria</taxon>
        <taxon>Hyphomicrobiales</taxon>
        <taxon>Nitrobacteraceae</taxon>
        <taxon>Bradyrhizobium</taxon>
    </lineage>
</organism>
<dbReference type="Proteomes" id="UP000189796">
    <property type="component" value="Chromosome I"/>
</dbReference>
<dbReference type="SUPFAM" id="SSF52096">
    <property type="entry name" value="ClpP/crotonase"/>
    <property type="match status" value="1"/>
</dbReference>
<dbReference type="EMBL" id="LT670817">
    <property type="protein sequence ID" value="SHG13243.1"/>
    <property type="molecule type" value="Genomic_DNA"/>
</dbReference>
<sequence>MTLDEILRGLFPSGHEVKTNAAGIITGTGKRKNGDAIAVIGVANGEALGTAGVLPLAEEVLRVVAKGGKTPILVLVDTQGQLMARRDEMRGLNEYLAHLAKCLLLASQQGHRTIGLEYGKAAAGAFLATALATDRLIGLPGAEPTVMDLPSVARVTKLPLNTLKKLAKQTPVFAPGLDHLLQMGAVAEIWDPDKPLDDQLEEALRNTSPADSRDELGAQRKGRAMAAVVAKRVIAEATGGDKNVAST</sequence>
<evidence type="ECO:0000313" key="2">
    <source>
        <dbReference type="Proteomes" id="UP000189796"/>
    </source>
</evidence>